<comment type="caution">
    <text evidence="2">The sequence shown here is derived from an EMBL/GenBank/DDBJ whole genome shotgun (WGS) entry which is preliminary data.</text>
</comment>
<feature type="transmembrane region" description="Helical" evidence="1">
    <location>
        <begin position="98"/>
        <end position="123"/>
    </location>
</feature>
<dbReference type="Proteomes" id="UP000634136">
    <property type="component" value="Unassembled WGS sequence"/>
</dbReference>
<dbReference type="InterPro" id="IPR004158">
    <property type="entry name" value="DUF247_pln"/>
</dbReference>
<name>A0A834TZ63_9FABA</name>
<keyword evidence="1" id="KW-1133">Transmembrane helix</keyword>
<evidence type="ECO:0000313" key="3">
    <source>
        <dbReference type="Proteomes" id="UP000634136"/>
    </source>
</evidence>
<dbReference type="AlphaFoldDB" id="A0A834TZ63"/>
<dbReference type="PANTHER" id="PTHR31170:SF23">
    <property type="match status" value="1"/>
</dbReference>
<dbReference type="PANTHER" id="PTHR31170">
    <property type="entry name" value="BNAC04G53230D PROTEIN"/>
    <property type="match status" value="1"/>
</dbReference>
<sequence length="125" mass="14226">MAEHPFTPPSVSSDQPHDQCHYPYESYITDYALLLDCLIDTSEDVAKLFNGLWKNVTQMNFNCDYFEICKKLNGFCSDPWNGKKATLRRDYCKTPWQIVTSIAGILLLLLTLVQTICSVIQVAQA</sequence>
<dbReference type="Pfam" id="PF03140">
    <property type="entry name" value="DUF247"/>
    <property type="match status" value="1"/>
</dbReference>
<proteinExistence type="predicted"/>
<evidence type="ECO:0000256" key="1">
    <source>
        <dbReference type="SAM" id="Phobius"/>
    </source>
</evidence>
<keyword evidence="3" id="KW-1185">Reference proteome</keyword>
<dbReference type="EMBL" id="JAAIUW010000005">
    <property type="protein sequence ID" value="KAF7831403.1"/>
    <property type="molecule type" value="Genomic_DNA"/>
</dbReference>
<protein>
    <submittedName>
        <fullName evidence="2">UPF0481 protein</fullName>
    </submittedName>
</protein>
<reference evidence="2" key="1">
    <citation type="submission" date="2020-09" db="EMBL/GenBank/DDBJ databases">
        <title>Genome-Enabled Discovery of Anthraquinone Biosynthesis in Senna tora.</title>
        <authorList>
            <person name="Kang S.-H."/>
            <person name="Pandey R.P."/>
            <person name="Lee C.-M."/>
            <person name="Sim J.-S."/>
            <person name="Jeong J.-T."/>
            <person name="Choi B.-S."/>
            <person name="Jung M."/>
            <person name="Ginzburg D."/>
            <person name="Zhao K."/>
            <person name="Won S.Y."/>
            <person name="Oh T.-J."/>
            <person name="Yu Y."/>
            <person name="Kim N.-H."/>
            <person name="Lee O.R."/>
            <person name="Lee T.-H."/>
            <person name="Bashyal P."/>
            <person name="Kim T.-S."/>
            <person name="Lee W.-H."/>
            <person name="Kawkins C."/>
            <person name="Kim C.-K."/>
            <person name="Kim J.S."/>
            <person name="Ahn B.O."/>
            <person name="Rhee S.Y."/>
            <person name="Sohng J.K."/>
        </authorList>
    </citation>
    <scope>NUCLEOTIDE SEQUENCE</scope>
    <source>
        <tissue evidence="2">Leaf</tissue>
    </source>
</reference>
<keyword evidence="1" id="KW-0812">Transmembrane</keyword>
<accession>A0A834TZ63</accession>
<keyword evidence="1" id="KW-0472">Membrane</keyword>
<dbReference type="OrthoDB" id="672127at2759"/>
<evidence type="ECO:0000313" key="2">
    <source>
        <dbReference type="EMBL" id="KAF7831403.1"/>
    </source>
</evidence>
<gene>
    <name evidence="2" type="ORF">G2W53_013736</name>
</gene>
<organism evidence="2 3">
    <name type="scientific">Senna tora</name>
    <dbReference type="NCBI Taxonomy" id="362788"/>
    <lineage>
        <taxon>Eukaryota</taxon>
        <taxon>Viridiplantae</taxon>
        <taxon>Streptophyta</taxon>
        <taxon>Embryophyta</taxon>
        <taxon>Tracheophyta</taxon>
        <taxon>Spermatophyta</taxon>
        <taxon>Magnoliopsida</taxon>
        <taxon>eudicotyledons</taxon>
        <taxon>Gunneridae</taxon>
        <taxon>Pentapetalae</taxon>
        <taxon>rosids</taxon>
        <taxon>fabids</taxon>
        <taxon>Fabales</taxon>
        <taxon>Fabaceae</taxon>
        <taxon>Caesalpinioideae</taxon>
        <taxon>Cassia clade</taxon>
        <taxon>Senna</taxon>
    </lineage>
</organism>